<evidence type="ECO:0000313" key="2">
    <source>
        <dbReference type="Proteomes" id="UP000054886"/>
    </source>
</evidence>
<sequence length="493" mass="53495">MKVQEEVDKSVGLLIPSNFRGDTTNASYDNDTEMMSDAEKTVTSAGNDLSNNTNTSNDDDDDIIPTAIVIKNIPFALKREQLLDFMTSLDLPLPYAFNYHFDNGTFRGLAFANYNSEVDTAKVVNELNEKEVGVISIESSINGNNSNPNSSPLDQHQNHLHSMPNSAGKCFAPLPTGVSPLANNVVLSSSSNNPLALDMNDPDTLEIYSQLLLFKDREHLYTELIYPSGIANSLRRILDLCCSALGLIESSDPNFITIRRKTNNYDFQKQLGESSGTMVDHGMIDQPLNSTSTGGESLSSSQSYTSLSNTRLSLSLVNSTNTSDYIPTMNQHGISKSTALFPQAVTNDSPNVRYANSASGQSGSSILHASSYMDPHNQTSTTSSGINISGFFNGRSSSISGQGMSSNYMLQRQRVPVPFFSNQNNSDLRVNGYNSQKSTKIGVMGAGQGLGPHLTNGSTISAATNMTTNYGIIQGNELFNEYEQQPPISRGIW</sequence>
<organism evidence="1 2">
    <name type="scientific">Candida glabrata</name>
    <name type="common">Yeast</name>
    <name type="synonym">Torulopsis glabrata</name>
    <dbReference type="NCBI Taxonomy" id="5478"/>
    <lineage>
        <taxon>Eukaryota</taxon>
        <taxon>Fungi</taxon>
        <taxon>Dikarya</taxon>
        <taxon>Ascomycota</taxon>
        <taxon>Saccharomycotina</taxon>
        <taxon>Saccharomycetes</taxon>
        <taxon>Saccharomycetales</taxon>
        <taxon>Saccharomycetaceae</taxon>
        <taxon>Nakaseomyces</taxon>
    </lineage>
</organism>
<dbReference type="InterPro" id="IPR034069">
    <property type="entry name" value="R3H_Cip2"/>
</dbReference>
<dbReference type="VEuPathDB" id="FungiDB:B1J91_I05082g"/>
<name>A0A0W0DMD3_CANGB</name>
<dbReference type="InterPro" id="IPR012677">
    <property type="entry name" value="Nucleotide-bd_a/b_plait_sf"/>
</dbReference>
<dbReference type="GO" id="GO:0003676">
    <property type="term" value="F:nucleic acid binding"/>
    <property type="evidence" value="ECO:0007669"/>
    <property type="project" value="InterPro"/>
</dbReference>
<protein>
    <submittedName>
        <fullName evidence="1">RNA-binding protein PIN4</fullName>
    </submittedName>
</protein>
<dbReference type="EMBL" id="LLZZ01000112">
    <property type="protein sequence ID" value="KTB05745.1"/>
    <property type="molecule type" value="Genomic_DNA"/>
</dbReference>
<gene>
    <name evidence="1" type="ORF">AO440_002554</name>
</gene>
<proteinExistence type="predicted"/>
<dbReference type="SUPFAM" id="SSF54928">
    <property type="entry name" value="RNA-binding domain, RBD"/>
    <property type="match status" value="1"/>
</dbReference>
<dbReference type="Gene3D" id="3.30.70.330">
    <property type="match status" value="2"/>
</dbReference>
<dbReference type="Proteomes" id="UP000054886">
    <property type="component" value="Unassembled WGS sequence"/>
</dbReference>
<dbReference type="VEuPathDB" id="FungiDB:CAGL0I05082g"/>
<evidence type="ECO:0000313" key="1">
    <source>
        <dbReference type="EMBL" id="KTB05745.1"/>
    </source>
</evidence>
<reference evidence="1 2" key="1">
    <citation type="submission" date="2015-10" db="EMBL/GenBank/DDBJ databases">
        <title>Draft genomes sequences of Candida glabrata isolates 1A, 1B, 2A, 2B, 3A and 3B.</title>
        <authorList>
            <person name="Haavelsrud O.E."/>
            <person name="Gaustad P."/>
        </authorList>
    </citation>
    <scope>NUCLEOTIDE SEQUENCE [LARGE SCALE GENOMIC DNA]</scope>
    <source>
        <strain evidence="1">910700640</strain>
    </source>
</reference>
<dbReference type="CDD" id="cd02639">
    <property type="entry name" value="R3H_RRM"/>
    <property type="match status" value="1"/>
</dbReference>
<dbReference type="VEuPathDB" id="FungiDB:GWK60_L04829"/>
<dbReference type="AlphaFoldDB" id="A0A0W0DMD3"/>
<comment type="caution">
    <text evidence="1">The sequence shown here is derived from an EMBL/GenBank/DDBJ whole genome shotgun (WGS) entry which is preliminary data.</text>
</comment>
<accession>A0A0W0DMD3</accession>
<dbReference type="VEuPathDB" id="FungiDB:GVI51_I04829"/>
<dbReference type="InterPro" id="IPR035979">
    <property type="entry name" value="RBD_domain_sf"/>
</dbReference>